<dbReference type="InterPro" id="IPR001128">
    <property type="entry name" value="Cyt_P450"/>
</dbReference>
<evidence type="ECO:0000313" key="14">
    <source>
        <dbReference type="EMBL" id="KAH1040718.1"/>
    </source>
</evidence>
<dbReference type="InterPro" id="IPR050665">
    <property type="entry name" value="Cytochrome_P450_Monooxygen"/>
</dbReference>
<evidence type="ECO:0000256" key="3">
    <source>
        <dbReference type="ARBA" id="ARBA00010617"/>
    </source>
</evidence>
<comment type="cofactor">
    <cofactor evidence="1 12">
        <name>heme</name>
        <dbReference type="ChEBI" id="CHEBI:30413"/>
    </cofactor>
</comment>
<evidence type="ECO:0000256" key="5">
    <source>
        <dbReference type="ARBA" id="ARBA00022692"/>
    </source>
</evidence>
<dbReference type="PRINTS" id="PR00385">
    <property type="entry name" value="P450"/>
</dbReference>
<keyword evidence="7" id="KW-1133">Transmembrane helix</keyword>
<evidence type="ECO:0000256" key="4">
    <source>
        <dbReference type="ARBA" id="ARBA00022617"/>
    </source>
</evidence>
<keyword evidence="9 12" id="KW-0408">Iron</keyword>
<accession>A0A9D3UJC9</accession>
<keyword evidence="5" id="KW-0812">Transmembrane</keyword>
<keyword evidence="6 12" id="KW-0479">Metal-binding</keyword>
<evidence type="ECO:0000256" key="7">
    <source>
        <dbReference type="ARBA" id="ARBA00022989"/>
    </source>
</evidence>
<dbReference type="PANTHER" id="PTHR24282:SF226">
    <property type="entry name" value="CYTOCHROME P450 CYP749A22-LIKE"/>
    <property type="match status" value="1"/>
</dbReference>
<comment type="caution">
    <text evidence="14">The sequence shown here is derived from an EMBL/GenBank/DDBJ whole genome shotgun (WGS) entry which is preliminary data.</text>
</comment>
<dbReference type="PROSITE" id="PS00086">
    <property type="entry name" value="CYTOCHROME_P450"/>
    <property type="match status" value="1"/>
</dbReference>
<dbReference type="GO" id="GO:0016020">
    <property type="term" value="C:membrane"/>
    <property type="evidence" value="ECO:0007669"/>
    <property type="project" value="UniProtKB-SubCell"/>
</dbReference>
<reference evidence="14 15" key="1">
    <citation type="journal article" date="2021" name="Plant Biotechnol. J.">
        <title>Multi-omics assisted identification of the key and species-specific regulatory components of drought-tolerant mechanisms in Gossypium stocksii.</title>
        <authorList>
            <person name="Yu D."/>
            <person name="Ke L."/>
            <person name="Zhang D."/>
            <person name="Wu Y."/>
            <person name="Sun Y."/>
            <person name="Mei J."/>
            <person name="Sun J."/>
            <person name="Sun Y."/>
        </authorList>
    </citation>
    <scope>NUCLEOTIDE SEQUENCE [LARGE SCALE GENOMIC DNA]</scope>
    <source>
        <strain evidence="15">cv. E1</strain>
        <tissue evidence="14">Leaf</tissue>
    </source>
</reference>
<evidence type="ECO:0000256" key="12">
    <source>
        <dbReference type="PIRSR" id="PIRSR602401-1"/>
    </source>
</evidence>
<keyword evidence="4 12" id="KW-0349">Heme</keyword>
<feature type="binding site" description="axial binding residue" evidence="12">
    <location>
        <position position="385"/>
    </location>
    <ligand>
        <name>heme</name>
        <dbReference type="ChEBI" id="CHEBI:30413"/>
    </ligand>
    <ligandPart>
        <name>Fe</name>
        <dbReference type="ChEBI" id="CHEBI:18248"/>
    </ligandPart>
</feature>
<evidence type="ECO:0000256" key="11">
    <source>
        <dbReference type="ARBA" id="ARBA00023136"/>
    </source>
</evidence>
<evidence type="ECO:0000256" key="9">
    <source>
        <dbReference type="ARBA" id="ARBA00023004"/>
    </source>
</evidence>
<dbReference type="SUPFAM" id="SSF48264">
    <property type="entry name" value="Cytochrome P450"/>
    <property type="match status" value="2"/>
</dbReference>
<comment type="subcellular location">
    <subcellularLocation>
        <location evidence="2">Membrane</location>
        <topology evidence="2">Single-pass membrane protein</topology>
    </subcellularLocation>
</comment>
<dbReference type="GO" id="GO:0005506">
    <property type="term" value="F:iron ion binding"/>
    <property type="evidence" value="ECO:0007669"/>
    <property type="project" value="InterPro"/>
</dbReference>
<evidence type="ECO:0000313" key="15">
    <source>
        <dbReference type="Proteomes" id="UP000828251"/>
    </source>
</evidence>
<dbReference type="Gene3D" id="1.10.630.10">
    <property type="entry name" value="Cytochrome P450"/>
    <property type="match status" value="3"/>
</dbReference>
<dbReference type="OrthoDB" id="1470350at2759"/>
<dbReference type="GO" id="GO:0016705">
    <property type="term" value="F:oxidoreductase activity, acting on paired donors, with incorporation or reduction of molecular oxygen"/>
    <property type="evidence" value="ECO:0007669"/>
    <property type="project" value="InterPro"/>
</dbReference>
<dbReference type="InterPro" id="IPR017972">
    <property type="entry name" value="Cyt_P450_CS"/>
</dbReference>
<sequence>MDSTAKLLIFLASSLTLFLLKFLHKYWWIPFKIQRALSLQGIKGPPYEFIHGNNKASTRFRYEALSKPMASLTHDIVPRVIPQIHSWINTYGKNYLTWEGNRAQLVISEPELIKEILKTNDGSFPKRKDDSSIIHKIVGEGLVTSEGAKWAKQRKLANHAFHGESLKNMNPAVIASVETMLEKWKGREGEEIEVFNEFRLLTSEVISRTAFGSNYLEGKKIFDMLTKLAILVSRNYFKTPIPGIRCSWARLGQIKHDIYILYVFQAHLHLKYEFKILLKHTHIYKRLLFIENFYIMNMVVNETLRLYSPVAAVIRKIKKEVRLGKLVLPANLEILIPIIALHHDPQLWGDDVHLFKPERFVEGIASATKYNSAAFIPFSMGPRSCVGMSFATTETKVALSMILQRYAFTLSPTYVHAPFPVITLQPQHGIQMKMDSTAKLLIFLASSLTLFLLKFLHKYWWIPFKIQRALSLQGIKGPPYEFIHGNNKSSTRFRYEALRKPMASLTHDIVPRVIPQIHSWINTYGKNYLRWEGNRAQLVISEPELIKEILKTNDGSFPKRKNDSSIINKIVGEGLATSEGAKWAKQRKLANHAFHGESLKNMNPAVIASVETMLEKWNGREGEEIEVFNEFRLLTSEVISRTAFGSNYLEGKKIFDMLTKLAILVSRNHFKTPIPGIR</sequence>
<dbReference type="Pfam" id="PF00067">
    <property type="entry name" value="p450"/>
    <property type="match status" value="3"/>
</dbReference>
<keyword evidence="15" id="KW-1185">Reference proteome</keyword>
<dbReference type="AlphaFoldDB" id="A0A9D3UJC9"/>
<dbReference type="GO" id="GO:0020037">
    <property type="term" value="F:heme binding"/>
    <property type="evidence" value="ECO:0007669"/>
    <property type="project" value="InterPro"/>
</dbReference>
<dbReference type="InterPro" id="IPR036396">
    <property type="entry name" value="Cyt_P450_sf"/>
</dbReference>
<evidence type="ECO:0000256" key="13">
    <source>
        <dbReference type="RuleBase" id="RU000461"/>
    </source>
</evidence>
<evidence type="ECO:0000256" key="10">
    <source>
        <dbReference type="ARBA" id="ARBA00023033"/>
    </source>
</evidence>
<dbReference type="GO" id="GO:0004497">
    <property type="term" value="F:monooxygenase activity"/>
    <property type="evidence" value="ECO:0007669"/>
    <property type="project" value="UniProtKB-KW"/>
</dbReference>
<keyword evidence="11" id="KW-0472">Membrane</keyword>
<organism evidence="14 15">
    <name type="scientific">Gossypium stocksii</name>
    <dbReference type="NCBI Taxonomy" id="47602"/>
    <lineage>
        <taxon>Eukaryota</taxon>
        <taxon>Viridiplantae</taxon>
        <taxon>Streptophyta</taxon>
        <taxon>Embryophyta</taxon>
        <taxon>Tracheophyta</taxon>
        <taxon>Spermatophyta</taxon>
        <taxon>Magnoliopsida</taxon>
        <taxon>eudicotyledons</taxon>
        <taxon>Gunneridae</taxon>
        <taxon>Pentapetalae</taxon>
        <taxon>rosids</taxon>
        <taxon>malvids</taxon>
        <taxon>Malvales</taxon>
        <taxon>Malvaceae</taxon>
        <taxon>Malvoideae</taxon>
        <taxon>Gossypium</taxon>
    </lineage>
</organism>
<evidence type="ECO:0008006" key="16">
    <source>
        <dbReference type="Google" id="ProtNLM"/>
    </source>
</evidence>
<gene>
    <name evidence="14" type="ORF">J1N35_042461</name>
</gene>
<name>A0A9D3UJC9_9ROSI</name>
<evidence type="ECO:0000256" key="1">
    <source>
        <dbReference type="ARBA" id="ARBA00001971"/>
    </source>
</evidence>
<keyword evidence="8 13" id="KW-0560">Oxidoreductase</keyword>
<proteinExistence type="inferred from homology"/>
<dbReference type="Proteomes" id="UP000828251">
    <property type="component" value="Unassembled WGS sequence"/>
</dbReference>
<evidence type="ECO:0000256" key="2">
    <source>
        <dbReference type="ARBA" id="ARBA00004167"/>
    </source>
</evidence>
<keyword evidence="10 13" id="KW-0503">Monooxygenase</keyword>
<dbReference type="PANTHER" id="PTHR24282">
    <property type="entry name" value="CYTOCHROME P450 FAMILY MEMBER"/>
    <property type="match status" value="1"/>
</dbReference>
<dbReference type="PRINTS" id="PR00463">
    <property type="entry name" value="EP450I"/>
</dbReference>
<dbReference type="EMBL" id="JAIQCV010000012">
    <property type="protein sequence ID" value="KAH1040718.1"/>
    <property type="molecule type" value="Genomic_DNA"/>
</dbReference>
<protein>
    <recommendedName>
        <fullName evidence="16">Cytochrome P450</fullName>
    </recommendedName>
</protein>
<evidence type="ECO:0000256" key="8">
    <source>
        <dbReference type="ARBA" id="ARBA00023002"/>
    </source>
</evidence>
<evidence type="ECO:0000256" key="6">
    <source>
        <dbReference type="ARBA" id="ARBA00022723"/>
    </source>
</evidence>
<comment type="similarity">
    <text evidence="3 13">Belongs to the cytochrome P450 family.</text>
</comment>
<dbReference type="InterPro" id="IPR002401">
    <property type="entry name" value="Cyt_P450_E_grp-I"/>
</dbReference>